<evidence type="ECO:0000256" key="1">
    <source>
        <dbReference type="SAM" id="MobiDB-lite"/>
    </source>
</evidence>
<proteinExistence type="predicted"/>
<organism evidence="2 3">
    <name type="scientific">Riccia fluitans</name>
    <dbReference type="NCBI Taxonomy" id="41844"/>
    <lineage>
        <taxon>Eukaryota</taxon>
        <taxon>Viridiplantae</taxon>
        <taxon>Streptophyta</taxon>
        <taxon>Embryophyta</taxon>
        <taxon>Marchantiophyta</taxon>
        <taxon>Marchantiopsida</taxon>
        <taxon>Marchantiidae</taxon>
        <taxon>Marchantiales</taxon>
        <taxon>Ricciaceae</taxon>
        <taxon>Riccia</taxon>
    </lineage>
</organism>
<gene>
    <name evidence="2" type="ORF">R1flu_006747</name>
</gene>
<feature type="compositionally biased region" description="Basic and acidic residues" evidence="1">
    <location>
        <begin position="16"/>
        <end position="32"/>
    </location>
</feature>
<sequence length="170" mass="19835">MIPSDKPKARKKTNMTKKDTIDLSNDKSHEAEKEEETIFTEGTLQAPEIDDIENFKKSMNYGKQVVIPILRLLEESKAEVEEEVGRRMSLVEITSHFSKGKWNEEKQKLRMEAQKAMWGKLQAKDEVARVKLQCDVLQSKLWTKDETLRSATEEFTAKIQEKKKKYEPIF</sequence>
<accession>A0ABD1YWW2</accession>
<dbReference type="EMBL" id="JBHFFA010000003">
    <property type="protein sequence ID" value="KAL2635268.1"/>
    <property type="molecule type" value="Genomic_DNA"/>
</dbReference>
<feature type="region of interest" description="Disordered" evidence="1">
    <location>
        <begin position="1"/>
        <end position="37"/>
    </location>
</feature>
<reference evidence="2 3" key="1">
    <citation type="submission" date="2024-09" db="EMBL/GenBank/DDBJ databases">
        <title>Chromosome-scale assembly of Riccia fluitans.</title>
        <authorList>
            <person name="Paukszto L."/>
            <person name="Sawicki J."/>
            <person name="Karawczyk K."/>
            <person name="Piernik-Szablinska J."/>
            <person name="Szczecinska M."/>
            <person name="Mazdziarz M."/>
        </authorList>
    </citation>
    <scope>NUCLEOTIDE SEQUENCE [LARGE SCALE GENOMIC DNA]</scope>
    <source>
        <strain evidence="2">Rf_01</strain>
        <tissue evidence="2">Aerial parts of the thallus</tissue>
    </source>
</reference>
<evidence type="ECO:0000313" key="3">
    <source>
        <dbReference type="Proteomes" id="UP001605036"/>
    </source>
</evidence>
<protein>
    <submittedName>
        <fullName evidence="2">Uncharacterized protein</fullName>
    </submittedName>
</protein>
<comment type="caution">
    <text evidence="2">The sequence shown here is derived from an EMBL/GenBank/DDBJ whole genome shotgun (WGS) entry which is preliminary data.</text>
</comment>
<name>A0ABD1YWW2_9MARC</name>
<keyword evidence="3" id="KW-1185">Reference proteome</keyword>
<dbReference type="AlphaFoldDB" id="A0ABD1YWW2"/>
<evidence type="ECO:0000313" key="2">
    <source>
        <dbReference type="EMBL" id="KAL2635268.1"/>
    </source>
</evidence>
<dbReference type="Proteomes" id="UP001605036">
    <property type="component" value="Unassembled WGS sequence"/>
</dbReference>